<dbReference type="InterPro" id="IPR002130">
    <property type="entry name" value="Cyclophilin-type_PPIase_dom"/>
</dbReference>
<dbReference type="PANTHER" id="PTHR39077:SF1">
    <property type="entry name" value="E3 UBIQUITIN-PROTEIN LIGASE APD1-4 MIDDLE DOMAIN-CONTAINING PROTEIN"/>
    <property type="match status" value="1"/>
</dbReference>
<dbReference type="Pfam" id="PF16040">
    <property type="entry name" value="APD1-4_N"/>
    <property type="match status" value="1"/>
</dbReference>
<keyword evidence="10" id="KW-1185">Reference proteome</keyword>
<keyword evidence="8" id="KW-0472">Membrane</keyword>
<dbReference type="PROSITE" id="PS00170">
    <property type="entry name" value="CSA_PPIASE_1"/>
    <property type="match status" value="1"/>
</dbReference>
<feature type="domain" description="PPIase cyclophilin-type" evidence="9">
    <location>
        <begin position="19"/>
        <end position="161"/>
    </location>
</feature>
<dbReference type="InterPro" id="IPR020892">
    <property type="entry name" value="Cyclophilin-type_PPIase_CS"/>
</dbReference>
<keyword evidence="8" id="KW-1133">Transmembrane helix</keyword>
<dbReference type="RefSeq" id="XP_018328412.1">
    <property type="nucleotide sequence ID" value="XM_018472910.1"/>
</dbReference>
<evidence type="ECO:0000256" key="8">
    <source>
        <dbReference type="SAM" id="Phobius"/>
    </source>
</evidence>
<name>A0A1W4X6F8_AGRPL</name>
<evidence type="ECO:0000256" key="3">
    <source>
        <dbReference type="ARBA" id="ARBA00023242"/>
    </source>
</evidence>
<organism evidence="10 11">
    <name type="scientific">Agrilus planipennis</name>
    <name type="common">Emerald ash borer</name>
    <name type="synonym">Agrilus marcopoli</name>
    <dbReference type="NCBI Taxonomy" id="224129"/>
    <lineage>
        <taxon>Eukaryota</taxon>
        <taxon>Metazoa</taxon>
        <taxon>Ecdysozoa</taxon>
        <taxon>Arthropoda</taxon>
        <taxon>Hexapoda</taxon>
        <taxon>Insecta</taxon>
        <taxon>Pterygota</taxon>
        <taxon>Neoptera</taxon>
        <taxon>Endopterygota</taxon>
        <taxon>Coleoptera</taxon>
        <taxon>Polyphaga</taxon>
        <taxon>Elateriformia</taxon>
        <taxon>Buprestoidea</taxon>
        <taxon>Buprestidae</taxon>
        <taxon>Agrilinae</taxon>
        <taxon>Agrilus</taxon>
    </lineage>
</organism>
<comment type="similarity">
    <text evidence="2">Belongs to the cyclophilin-type PPIase family.</text>
</comment>
<dbReference type="Gene3D" id="2.40.100.10">
    <property type="entry name" value="Cyclophilin-like"/>
    <property type="match status" value="1"/>
</dbReference>
<dbReference type="SUPFAM" id="SSF50891">
    <property type="entry name" value="Cyclophilin-like"/>
    <property type="match status" value="1"/>
</dbReference>
<dbReference type="InterPro" id="IPR032008">
    <property type="entry name" value="APD1-4_N"/>
</dbReference>
<dbReference type="PROSITE" id="PS50072">
    <property type="entry name" value="CSA_PPIASE_2"/>
    <property type="match status" value="1"/>
</dbReference>
<dbReference type="STRING" id="224129.A0A1W4X6F8"/>
<dbReference type="CDD" id="cd01925">
    <property type="entry name" value="cyclophilin_CeCYP16-like"/>
    <property type="match status" value="1"/>
</dbReference>
<accession>A0A1W4X6F8</accession>
<feature type="region of interest" description="Disordered" evidence="7">
    <location>
        <begin position="208"/>
        <end position="347"/>
    </location>
</feature>
<feature type="transmembrane region" description="Helical" evidence="8">
    <location>
        <begin position="1103"/>
        <end position="1121"/>
    </location>
</feature>
<feature type="compositionally biased region" description="Basic and acidic residues" evidence="7">
    <location>
        <begin position="333"/>
        <end position="347"/>
    </location>
</feature>
<keyword evidence="3" id="KW-0539">Nucleus</keyword>
<dbReference type="GO" id="GO:0006457">
    <property type="term" value="P:protein folding"/>
    <property type="evidence" value="ECO:0007669"/>
    <property type="project" value="InterPro"/>
</dbReference>
<dbReference type="InParanoid" id="A0A1W4X6F8"/>
<sequence>MSNIYILEPPTSGKVLLKTTVGDIDVELWAKETPKACRNFIQLCMEGYYDGTIFHRVVKGFIVQGGDPSGDGTGGESIYGEPFKDEFHQRLRFTRRGLLAMANAGKDDNGSQFFFTLGPAAELQNKHTLFGKVTGETLFNMLKLEEGLIVGERPEYPHKIIKTEVLHNPFPDIVPRIKEVKEEKKKKKEKVPGVKNFKLLSFGEEAEEDEEENVKVNEKFAGKGKSTHDILDDPKLSSETIEKVQETERNEEETESDPLVQLEKIRKKLKRDIKNEDKLHSKQSDKKEEKPSIKRSYFEDEDPEEERKRKKEEIQKEIENVKREYHKNKLRKNQIETEEKKQEEEKSEILQEYHNDYKKYKEQKKELPKKGAGREQFTLKLLEKFKQKLSSVKEKQSENEDVETAESTVTAEINENDNDDDDDENWLAHKLHFKEPTPTLAKDANMKGDDWFEIYDPRNPLNKRRRGEDKKKSKTQYEFVIFFLKKMENRSSIEECPLKHQQSYCKRKPRSFKGPLRLVRLCLLSILLPIILVALPLYLRYHVYGDQLYPFAMSDMRLLDNKVSTVWCQRQLVKVNTTFNAFLLPNEPKLADKVKNVSMERHLELDDDMKEYWGFYLLKGSSITISVCSRWPGASLIVIRGHKNLHECAYIGDDSSEEIEELMENIREGVPFASSQESASKAISNNPKMMKKHRGGVKFHHPHHLTDQQLHAVDEIATDISDTANPKVLKEILQILALKTETQTKRRQSMKLKNNEPEEVKHADRYKNNEKNTMKIQHMLSQDPSQTYALTSSETALLDKIKSKIFQSKTHKNPTSTDSTLDRTVTVKSEVEITSPEVESTTLESLTTFEEGKTSSEGVYATVEQMKSESDEIIDELYRRLGSLGTKKYHALEKLNQRVIKKKLEDENSKSTVHKRRKKDLDSLMSELTLHDEQRDLGIEEEVDVDGIIKGRINETTPNDMSNSEIWSSFSSSEEALLNCSGLILNLPLTPHTQCSKNSKDIYDAYLTNTITYVVPTNGYYFFVFNSENEIQTNYIRVQFNFTKTVYNVSQSVMMCENKTNSCALDLKFFSNERLVMELPVMNNESLWNEEFIVISECQPRTILYTICVLTVPILIIVFAFQ</sequence>
<dbReference type="GO" id="GO:0005634">
    <property type="term" value="C:nucleus"/>
    <property type="evidence" value="ECO:0007669"/>
    <property type="project" value="UniProtKB-SubCell"/>
</dbReference>
<dbReference type="OrthoDB" id="442970at2759"/>
<gene>
    <name evidence="11" type="primary">LOC108739157</name>
</gene>
<dbReference type="InterPro" id="IPR029000">
    <property type="entry name" value="Cyclophilin-like_dom_sf"/>
</dbReference>
<feature type="compositionally biased region" description="Basic and acidic residues" evidence="7">
    <location>
        <begin position="213"/>
        <end position="248"/>
    </location>
</feature>
<evidence type="ECO:0000256" key="2">
    <source>
        <dbReference type="ARBA" id="ARBA00007365"/>
    </source>
</evidence>
<comment type="subcellular location">
    <subcellularLocation>
        <location evidence="1">Nucleus</location>
    </subcellularLocation>
</comment>
<dbReference type="KEGG" id="apln:108739157"/>
<evidence type="ECO:0000256" key="7">
    <source>
        <dbReference type="SAM" id="MobiDB-lite"/>
    </source>
</evidence>
<evidence type="ECO:0000313" key="10">
    <source>
        <dbReference type="Proteomes" id="UP000192223"/>
    </source>
</evidence>
<dbReference type="CDD" id="cd22288">
    <property type="entry name" value="CWC27_CTD"/>
    <property type="match status" value="1"/>
</dbReference>
<comment type="subunit">
    <text evidence="6">Part of the activated spliceosome B/catalytic step 1 spliceosome, one of the forms of the spliceosome which has a well-formed active site but still cannot catalyze the branching reaction and is composed at least of 52 proteins, the U2, U5 and U6 snRNAs and the pre-mRNA. Recruited during early steps of activated spliceosome B maturation, it is probably one of the first proteins released from this complex as he matures to the spliceosome C complex. Component of the minor spliceosome, which splices U12-type introns.</text>
</comment>
<evidence type="ECO:0000256" key="5">
    <source>
        <dbReference type="ARBA" id="ARBA00042090"/>
    </source>
</evidence>
<dbReference type="FunFam" id="2.40.100.10:FF:000007">
    <property type="entry name" value="Peptidyl-prolyl cis-trans isomerase CWC27 homolog"/>
    <property type="match status" value="1"/>
</dbReference>
<dbReference type="Pfam" id="PF00160">
    <property type="entry name" value="Pro_isomerase"/>
    <property type="match status" value="1"/>
</dbReference>
<evidence type="ECO:0000259" key="9">
    <source>
        <dbReference type="PROSITE" id="PS50072"/>
    </source>
</evidence>
<dbReference type="PRINTS" id="PR00153">
    <property type="entry name" value="CSAPPISMRASE"/>
</dbReference>
<reference evidence="11" key="1">
    <citation type="submission" date="2025-08" db="UniProtKB">
        <authorList>
            <consortium name="RefSeq"/>
        </authorList>
    </citation>
    <scope>IDENTIFICATION</scope>
    <source>
        <tissue evidence="11">Entire body</tissue>
    </source>
</reference>
<dbReference type="GO" id="GO:0003755">
    <property type="term" value="F:peptidyl-prolyl cis-trans isomerase activity"/>
    <property type="evidence" value="ECO:0007669"/>
    <property type="project" value="InterPro"/>
</dbReference>
<dbReference type="Proteomes" id="UP000192223">
    <property type="component" value="Unplaced"/>
</dbReference>
<feature type="region of interest" description="Disordered" evidence="7">
    <location>
        <begin position="390"/>
        <end position="424"/>
    </location>
</feature>
<dbReference type="Pfam" id="PF16041">
    <property type="entry name" value="APD1-4_M"/>
    <property type="match status" value="1"/>
</dbReference>
<proteinExistence type="inferred from homology"/>
<evidence type="ECO:0000256" key="1">
    <source>
        <dbReference type="ARBA" id="ARBA00004123"/>
    </source>
</evidence>
<dbReference type="GeneID" id="108739157"/>
<dbReference type="InterPro" id="IPR032010">
    <property type="entry name" value="APD1-4_M"/>
</dbReference>
<feature type="compositionally biased region" description="Basic and acidic residues" evidence="7">
    <location>
        <begin position="305"/>
        <end position="323"/>
    </location>
</feature>
<dbReference type="PANTHER" id="PTHR39077">
    <property type="entry name" value="DUF4793 DOMAIN-CONTAINING PROTEIN"/>
    <property type="match status" value="1"/>
</dbReference>
<evidence type="ECO:0000256" key="4">
    <source>
        <dbReference type="ARBA" id="ARBA00040027"/>
    </source>
</evidence>
<evidence type="ECO:0000256" key="6">
    <source>
        <dbReference type="ARBA" id="ARBA00046368"/>
    </source>
</evidence>
<feature type="compositionally biased region" description="Acidic residues" evidence="7">
    <location>
        <begin position="414"/>
        <end position="424"/>
    </location>
</feature>
<keyword evidence="8" id="KW-0812">Transmembrane</keyword>
<evidence type="ECO:0000313" key="11">
    <source>
        <dbReference type="RefSeq" id="XP_018328412.1"/>
    </source>
</evidence>
<feature type="compositionally biased region" description="Basic and acidic residues" evidence="7">
    <location>
        <begin position="272"/>
        <end position="298"/>
    </location>
</feature>
<protein>
    <recommendedName>
        <fullName evidence="4">Spliceosome-associated protein CWC27 homolog</fullName>
    </recommendedName>
    <alternativeName>
        <fullName evidence="5">Probable inactive peptidyl-prolyl cis-trans isomerase CWC27 homolog</fullName>
    </alternativeName>
</protein>
<dbReference type="AlphaFoldDB" id="A0A1W4X6F8"/>